<dbReference type="Proteomes" id="UP000800200">
    <property type="component" value="Unassembled WGS sequence"/>
</dbReference>
<dbReference type="EMBL" id="ML994627">
    <property type="protein sequence ID" value="KAF2187423.1"/>
    <property type="molecule type" value="Genomic_DNA"/>
</dbReference>
<accession>A0A6A6E8H0</accession>
<feature type="non-terminal residue" evidence="2">
    <location>
        <position position="1"/>
    </location>
</feature>
<evidence type="ECO:0000313" key="3">
    <source>
        <dbReference type="Proteomes" id="UP000800200"/>
    </source>
</evidence>
<name>A0A6A6E8H0_9PEZI</name>
<dbReference type="OrthoDB" id="432970at2759"/>
<organism evidence="2 3">
    <name type="scientific">Zopfia rhizophila CBS 207.26</name>
    <dbReference type="NCBI Taxonomy" id="1314779"/>
    <lineage>
        <taxon>Eukaryota</taxon>
        <taxon>Fungi</taxon>
        <taxon>Dikarya</taxon>
        <taxon>Ascomycota</taxon>
        <taxon>Pezizomycotina</taxon>
        <taxon>Dothideomycetes</taxon>
        <taxon>Dothideomycetes incertae sedis</taxon>
        <taxon>Zopfiaceae</taxon>
        <taxon>Zopfia</taxon>
    </lineage>
</organism>
<proteinExistence type="predicted"/>
<dbReference type="AlphaFoldDB" id="A0A6A6E8H0"/>
<dbReference type="InterPro" id="IPR027974">
    <property type="entry name" value="DUF4470"/>
</dbReference>
<protein>
    <recommendedName>
        <fullName evidence="1">DUF4470 domain-containing protein</fullName>
    </recommendedName>
</protein>
<gene>
    <name evidence="2" type="ORF">K469DRAFT_569865</name>
</gene>
<evidence type="ECO:0000259" key="1">
    <source>
        <dbReference type="Pfam" id="PF14737"/>
    </source>
</evidence>
<evidence type="ECO:0000313" key="2">
    <source>
        <dbReference type="EMBL" id="KAF2187423.1"/>
    </source>
</evidence>
<feature type="domain" description="DUF4470" evidence="1">
    <location>
        <begin position="5"/>
        <end position="72"/>
    </location>
</feature>
<sequence length="78" mass="9145">FYLVENTLAVCLTQSLLPDQDTLILFRRYSDIYNILFTTYIKGDCKLNFTYYNLKAKIITYNIIIFTLILDNDAGVYV</sequence>
<keyword evidence="3" id="KW-1185">Reference proteome</keyword>
<dbReference type="Pfam" id="PF14737">
    <property type="entry name" value="DUF4470"/>
    <property type="match status" value="1"/>
</dbReference>
<reference evidence="2" key="1">
    <citation type="journal article" date="2020" name="Stud. Mycol.">
        <title>101 Dothideomycetes genomes: a test case for predicting lifestyles and emergence of pathogens.</title>
        <authorList>
            <person name="Haridas S."/>
            <person name="Albert R."/>
            <person name="Binder M."/>
            <person name="Bloem J."/>
            <person name="Labutti K."/>
            <person name="Salamov A."/>
            <person name="Andreopoulos B."/>
            <person name="Baker S."/>
            <person name="Barry K."/>
            <person name="Bills G."/>
            <person name="Bluhm B."/>
            <person name="Cannon C."/>
            <person name="Castanera R."/>
            <person name="Culley D."/>
            <person name="Daum C."/>
            <person name="Ezra D."/>
            <person name="Gonzalez J."/>
            <person name="Henrissat B."/>
            <person name="Kuo A."/>
            <person name="Liang C."/>
            <person name="Lipzen A."/>
            <person name="Lutzoni F."/>
            <person name="Magnuson J."/>
            <person name="Mondo S."/>
            <person name="Nolan M."/>
            <person name="Ohm R."/>
            <person name="Pangilinan J."/>
            <person name="Park H.-J."/>
            <person name="Ramirez L."/>
            <person name="Alfaro M."/>
            <person name="Sun H."/>
            <person name="Tritt A."/>
            <person name="Yoshinaga Y."/>
            <person name="Zwiers L.-H."/>
            <person name="Turgeon B."/>
            <person name="Goodwin S."/>
            <person name="Spatafora J."/>
            <person name="Crous P."/>
            <person name="Grigoriev I."/>
        </authorList>
    </citation>
    <scope>NUCLEOTIDE SEQUENCE</scope>
    <source>
        <strain evidence="2">CBS 207.26</strain>
    </source>
</reference>